<evidence type="ECO:0000259" key="8">
    <source>
        <dbReference type="PROSITE" id="PS50885"/>
    </source>
</evidence>
<protein>
    <submittedName>
        <fullName evidence="9">Sensor histidine kinase</fullName>
    </submittedName>
</protein>
<dbReference type="RefSeq" id="WP_264142137.1">
    <property type="nucleotide sequence ID" value="NZ_JAOYEY010000031.1"/>
</dbReference>
<keyword evidence="7" id="KW-1133">Transmembrane helix</keyword>
<keyword evidence="6 7" id="KW-0472">Membrane</keyword>
<dbReference type="InterPro" id="IPR003594">
    <property type="entry name" value="HATPase_dom"/>
</dbReference>
<comment type="caution">
    <text evidence="9">The sequence shown here is derived from an EMBL/GenBank/DDBJ whole genome shotgun (WGS) entry which is preliminary data.</text>
</comment>
<sequence length="592" mass="68581">MIVSGKIKHFVNKYFLESMQRKLMATLLLVMMVPLLIFMLVSTHISRGAVQTSEITSNLSRMELSQSYIEEQLTWFDNFLFSALVDEKLVPSITTIDNITTTNSFNIQSYIQDKLFALYNANENILSVSLTSYGDKRSYKVERREFFVTNMIGTALQRNGKDSMFSVNSTTGTFTFSRNIYRFEDQKLVGRIDLNVSFDFIAHIAENLRSNEEESIMLVDSNGKLLFALDENNEAAPNDLSANFKQQHETNYFSLNQDYYFFQEMMDEQIALVKVVPEEVMLIGSKHIRQTGLLILIISICVTVILSIIISNQVAKPIVLLSKKMELVEETNFNVKIDSKRTDEIGILQRKFKEMIDRIRDLIEKDYKREMENRDAQFLALQSQINPHFLYNTLQVISGMALKKGAREIYEMIQSLGGMFRYITNKRGDLVFVWEEVQHLQNYLYIQKVRFGKNISIELFVDEQVKDAIIPLLSLQPIIENSFKHGFETQIEKGILKIDIQKVFDEIEIIIEDNGMGMSEEVLQQVKRKLSTDSYLYNRSIGLKNVDTRIKLYFGREYGVEIMSQQAEFTKVMIRLPFQEGSEYKNDDIASC</sequence>
<feature type="transmembrane region" description="Helical" evidence="7">
    <location>
        <begin position="23"/>
        <end position="41"/>
    </location>
</feature>
<evidence type="ECO:0000313" key="10">
    <source>
        <dbReference type="Proteomes" id="UP001526147"/>
    </source>
</evidence>
<keyword evidence="7" id="KW-0812">Transmembrane</keyword>
<dbReference type="InterPro" id="IPR036890">
    <property type="entry name" value="HATPase_C_sf"/>
</dbReference>
<gene>
    <name evidence="9" type="ORF">OIH86_06725</name>
</gene>
<dbReference type="InterPro" id="IPR010559">
    <property type="entry name" value="Sig_transdc_His_kin_internal"/>
</dbReference>
<keyword evidence="10" id="KW-1185">Reference proteome</keyword>
<keyword evidence="3" id="KW-0597">Phosphoprotein</keyword>
<evidence type="ECO:0000256" key="5">
    <source>
        <dbReference type="ARBA" id="ARBA00022777"/>
    </source>
</evidence>
<name>A0ABT3DED0_9BACI</name>
<evidence type="ECO:0000256" key="2">
    <source>
        <dbReference type="ARBA" id="ARBA00022475"/>
    </source>
</evidence>
<feature type="domain" description="HAMP" evidence="8">
    <location>
        <begin position="312"/>
        <end position="364"/>
    </location>
</feature>
<accession>A0ABT3DED0</accession>
<evidence type="ECO:0000256" key="4">
    <source>
        <dbReference type="ARBA" id="ARBA00022679"/>
    </source>
</evidence>
<evidence type="ECO:0000313" key="9">
    <source>
        <dbReference type="EMBL" id="MCV9885341.1"/>
    </source>
</evidence>
<dbReference type="Pfam" id="PF00672">
    <property type="entry name" value="HAMP"/>
    <property type="match status" value="1"/>
</dbReference>
<dbReference type="Pfam" id="PF06580">
    <property type="entry name" value="His_kinase"/>
    <property type="match status" value="1"/>
</dbReference>
<keyword evidence="4" id="KW-0808">Transferase</keyword>
<dbReference type="SUPFAM" id="SSF55874">
    <property type="entry name" value="ATPase domain of HSP90 chaperone/DNA topoisomerase II/histidine kinase"/>
    <property type="match status" value="1"/>
</dbReference>
<organism evidence="9 10">
    <name type="scientific">Metabacillus halosaccharovorans</name>
    <dbReference type="NCBI Taxonomy" id="930124"/>
    <lineage>
        <taxon>Bacteria</taxon>
        <taxon>Bacillati</taxon>
        <taxon>Bacillota</taxon>
        <taxon>Bacilli</taxon>
        <taxon>Bacillales</taxon>
        <taxon>Bacillaceae</taxon>
        <taxon>Metabacillus</taxon>
    </lineage>
</organism>
<evidence type="ECO:0000256" key="1">
    <source>
        <dbReference type="ARBA" id="ARBA00004651"/>
    </source>
</evidence>
<reference evidence="9 10" key="1">
    <citation type="submission" date="2022-10" db="EMBL/GenBank/DDBJ databases">
        <title>Draft genome assembly of moderately radiation resistant bacterium Metabacillus halosaccharovorans.</title>
        <authorList>
            <person name="Pal S."/>
            <person name="Gopinathan A."/>
        </authorList>
    </citation>
    <scope>NUCLEOTIDE SEQUENCE [LARGE SCALE GENOMIC DNA]</scope>
    <source>
        <strain evidence="9 10">VITHBRA001</strain>
    </source>
</reference>
<dbReference type="GO" id="GO:0016301">
    <property type="term" value="F:kinase activity"/>
    <property type="evidence" value="ECO:0007669"/>
    <property type="project" value="UniProtKB-KW"/>
</dbReference>
<dbReference type="SUPFAM" id="SSF158472">
    <property type="entry name" value="HAMP domain-like"/>
    <property type="match status" value="1"/>
</dbReference>
<dbReference type="PANTHER" id="PTHR34220:SF7">
    <property type="entry name" value="SENSOR HISTIDINE KINASE YPDA"/>
    <property type="match status" value="1"/>
</dbReference>
<dbReference type="CDD" id="cd06225">
    <property type="entry name" value="HAMP"/>
    <property type="match status" value="1"/>
</dbReference>
<keyword evidence="5 9" id="KW-0418">Kinase</keyword>
<feature type="transmembrane region" description="Helical" evidence="7">
    <location>
        <begin position="291"/>
        <end position="310"/>
    </location>
</feature>
<evidence type="ECO:0000256" key="7">
    <source>
        <dbReference type="SAM" id="Phobius"/>
    </source>
</evidence>
<proteinExistence type="predicted"/>
<dbReference type="Gene3D" id="3.30.565.10">
    <property type="entry name" value="Histidine kinase-like ATPase, C-terminal domain"/>
    <property type="match status" value="1"/>
</dbReference>
<dbReference type="SMART" id="SM00304">
    <property type="entry name" value="HAMP"/>
    <property type="match status" value="1"/>
</dbReference>
<evidence type="ECO:0000256" key="3">
    <source>
        <dbReference type="ARBA" id="ARBA00022553"/>
    </source>
</evidence>
<comment type="subcellular location">
    <subcellularLocation>
        <location evidence="1">Cell membrane</location>
        <topology evidence="1">Multi-pass membrane protein</topology>
    </subcellularLocation>
</comment>
<dbReference type="Pfam" id="PF02518">
    <property type="entry name" value="HATPase_c"/>
    <property type="match status" value="1"/>
</dbReference>
<dbReference type="InterPro" id="IPR050640">
    <property type="entry name" value="Bact_2-comp_sensor_kinase"/>
</dbReference>
<dbReference type="EMBL" id="JAOYEY010000031">
    <property type="protein sequence ID" value="MCV9885341.1"/>
    <property type="molecule type" value="Genomic_DNA"/>
</dbReference>
<dbReference type="PANTHER" id="PTHR34220">
    <property type="entry name" value="SENSOR HISTIDINE KINASE YPDA"/>
    <property type="match status" value="1"/>
</dbReference>
<keyword evidence="2" id="KW-1003">Cell membrane</keyword>
<dbReference type="Proteomes" id="UP001526147">
    <property type="component" value="Unassembled WGS sequence"/>
</dbReference>
<dbReference type="PROSITE" id="PS50885">
    <property type="entry name" value="HAMP"/>
    <property type="match status" value="1"/>
</dbReference>
<evidence type="ECO:0000256" key="6">
    <source>
        <dbReference type="ARBA" id="ARBA00023136"/>
    </source>
</evidence>
<dbReference type="InterPro" id="IPR003660">
    <property type="entry name" value="HAMP_dom"/>
</dbReference>
<dbReference type="Gene3D" id="6.10.340.10">
    <property type="match status" value="1"/>
</dbReference>